<dbReference type="OrthoDB" id="7902462at2759"/>
<evidence type="ECO:0000313" key="1">
    <source>
        <dbReference type="Proteomes" id="UP000504633"/>
    </source>
</evidence>
<dbReference type="GeneID" id="111605576"/>
<dbReference type="AlphaFoldDB" id="A0A6J1MEK5"/>
<keyword evidence="1" id="KW-1185">Reference proteome</keyword>
<gene>
    <name evidence="2" type="primary">LOC111605576</name>
</gene>
<dbReference type="KEGG" id="dhe:111605576"/>
<name>A0A6J1MEK5_DROHY</name>
<protein>
    <submittedName>
        <fullName evidence="2">Uncharacterized protein LOC111605576</fullName>
    </submittedName>
</protein>
<reference evidence="2" key="1">
    <citation type="submission" date="2025-08" db="UniProtKB">
        <authorList>
            <consortium name="RefSeq"/>
        </authorList>
    </citation>
    <scope>IDENTIFICATION</scope>
    <source>
        <strain evidence="2">15085-1641.00</strain>
        <tissue evidence="2">Whole body</tissue>
    </source>
</reference>
<sequence>MAMARRQDYFNKYTNFHKNHIKLFAVYMKTANLMQNFNVLKRSL</sequence>
<dbReference type="Proteomes" id="UP000504633">
    <property type="component" value="Unplaced"/>
</dbReference>
<proteinExistence type="predicted"/>
<accession>A0A6J1MEK5</accession>
<dbReference type="RefSeq" id="XP_023179947.1">
    <property type="nucleotide sequence ID" value="XM_023324179.2"/>
</dbReference>
<organism evidence="1 2">
    <name type="scientific">Drosophila hydei</name>
    <name type="common">Fruit fly</name>
    <dbReference type="NCBI Taxonomy" id="7224"/>
    <lineage>
        <taxon>Eukaryota</taxon>
        <taxon>Metazoa</taxon>
        <taxon>Ecdysozoa</taxon>
        <taxon>Arthropoda</taxon>
        <taxon>Hexapoda</taxon>
        <taxon>Insecta</taxon>
        <taxon>Pterygota</taxon>
        <taxon>Neoptera</taxon>
        <taxon>Endopterygota</taxon>
        <taxon>Diptera</taxon>
        <taxon>Brachycera</taxon>
        <taxon>Muscomorpha</taxon>
        <taxon>Ephydroidea</taxon>
        <taxon>Drosophilidae</taxon>
        <taxon>Drosophila</taxon>
    </lineage>
</organism>
<evidence type="ECO:0000313" key="2">
    <source>
        <dbReference type="RefSeq" id="XP_023179947.1"/>
    </source>
</evidence>